<keyword evidence="3" id="KW-1185">Reference proteome</keyword>
<gene>
    <name evidence="2" type="ORF">ACFOWE_22900</name>
</gene>
<name>A0ABV8IB00_9ACTN</name>
<dbReference type="Proteomes" id="UP001595850">
    <property type="component" value="Unassembled WGS sequence"/>
</dbReference>
<evidence type="ECO:0000313" key="2">
    <source>
        <dbReference type="EMBL" id="MFC4061159.1"/>
    </source>
</evidence>
<feature type="domain" description="VOC" evidence="1">
    <location>
        <begin position="4"/>
        <end position="121"/>
    </location>
</feature>
<dbReference type="InterPro" id="IPR004360">
    <property type="entry name" value="Glyas_Fos-R_dOase_dom"/>
</dbReference>
<dbReference type="EMBL" id="JBHSBM010000025">
    <property type="protein sequence ID" value="MFC4061159.1"/>
    <property type="molecule type" value="Genomic_DNA"/>
</dbReference>
<evidence type="ECO:0000259" key="1">
    <source>
        <dbReference type="PROSITE" id="PS51819"/>
    </source>
</evidence>
<comment type="caution">
    <text evidence="2">The sequence shown here is derived from an EMBL/GenBank/DDBJ whole genome shotgun (WGS) entry which is preliminary data.</text>
</comment>
<dbReference type="InterPro" id="IPR052164">
    <property type="entry name" value="Anthracycline_SecMetBiosynth"/>
</dbReference>
<proteinExistence type="predicted"/>
<dbReference type="Pfam" id="PF00903">
    <property type="entry name" value="Glyoxalase"/>
    <property type="match status" value="1"/>
</dbReference>
<organism evidence="2 3">
    <name type="scientific">Planomonospora corallina</name>
    <dbReference type="NCBI Taxonomy" id="1806052"/>
    <lineage>
        <taxon>Bacteria</taxon>
        <taxon>Bacillati</taxon>
        <taxon>Actinomycetota</taxon>
        <taxon>Actinomycetes</taxon>
        <taxon>Streptosporangiales</taxon>
        <taxon>Streptosporangiaceae</taxon>
        <taxon>Planomonospora</taxon>
    </lineage>
</organism>
<dbReference type="SUPFAM" id="SSF54593">
    <property type="entry name" value="Glyoxalase/Bleomycin resistance protein/Dihydroxybiphenyl dioxygenase"/>
    <property type="match status" value="1"/>
</dbReference>
<dbReference type="PROSITE" id="PS51819">
    <property type="entry name" value="VOC"/>
    <property type="match status" value="1"/>
</dbReference>
<protein>
    <submittedName>
        <fullName evidence="2">VOC family protein</fullName>
    </submittedName>
</protein>
<evidence type="ECO:0000313" key="3">
    <source>
        <dbReference type="Proteomes" id="UP001595850"/>
    </source>
</evidence>
<dbReference type="CDD" id="cd07247">
    <property type="entry name" value="SgaA_N_like"/>
    <property type="match status" value="1"/>
</dbReference>
<dbReference type="PANTHER" id="PTHR33993">
    <property type="entry name" value="GLYOXALASE-RELATED"/>
    <property type="match status" value="1"/>
</dbReference>
<dbReference type="Gene3D" id="3.10.180.10">
    <property type="entry name" value="2,3-Dihydroxybiphenyl 1,2-Dioxygenase, domain 1"/>
    <property type="match status" value="1"/>
</dbReference>
<accession>A0ABV8IB00</accession>
<reference evidence="3" key="1">
    <citation type="journal article" date="2019" name="Int. J. Syst. Evol. Microbiol.">
        <title>The Global Catalogue of Microorganisms (GCM) 10K type strain sequencing project: providing services to taxonomists for standard genome sequencing and annotation.</title>
        <authorList>
            <consortium name="The Broad Institute Genomics Platform"/>
            <consortium name="The Broad Institute Genome Sequencing Center for Infectious Disease"/>
            <person name="Wu L."/>
            <person name="Ma J."/>
        </authorList>
    </citation>
    <scope>NUCLEOTIDE SEQUENCE [LARGE SCALE GENOMIC DNA]</scope>
    <source>
        <strain evidence="3">TBRC 4489</strain>
    </source>
</reference>
<dbReference type="InterPro" id="IPR029068">
    <property type="entry name" value="Glyas_Bleomycin-R_OHBP_Dase"/>
</dbReference>
<dbReference type="InterPro" id="IPR037523">
    <property type="entry name" value="VOC_core"/>
</dbReference>
<sequence>MINTVAWFEIATDDPQGAEKFYGELFGWSFATDEGSAKNGMDYRLVGYPGGDGPKGGLYATGGGSPNHAVFSVVVADTGAACERVESLGGQVVFKLLENPNGPDFAYVRDTSGNLFGLFTPPHLRGTRE</sequence>
<dbReference type="RefSeq" id="WP_377291088.1">
    <property type="nucleotide sequence ID" value="NZ_JBHSBM010000025.1"/>
</dbReference>